<reference evidence="2" key="1">
    <citation type="journal article" date="2023" name="Mol. Phylogenet. Evol.">
        <title>Genome-scale phylogeny and comparative genomics of the fungal order Sordariales.</title>
        <authorList>
            <person name="Hensen N."/>
            <person name="Bonometti L."/>
            <person name="Westerberg I."/>
            <person name="Brannstrom I.O."/>
            <person name="Guillou S."/>
            <person name="Cros-Aarteil S."/>
            <person name="Calhoun S."/>
            <person name="Haridas S."/>
            <person name="Kuo A."/>
            <person name="Mondo S."/>
            <person name="Pangilinan J."/>
            <person name="Riley R."/>
            <person name="LaButti K."/>
            <person name="Andreopoulos B."/>
            <person name="Lipzen A."/>
            <person name="Chen C."/>
            <person name="Yan M."/>
            <person name="Daum C."/>
            <person name="Ng V."/>
            <person name="Clum A."/>
            <person name="Steindorff A."/>
            <person name="Ohm R.A."/>
            <person name="Martin F."/>
            <person name="Silar P."/>
            <person name="Natvig D.O."/>
            <person name="Lalanne C."/>
            <person name="Gautier V."/>
            <person name="Ament-Velasquez S.L."/>
            <person name="Kruys A."/>
            <person name="Hutchinson M.I."/>
            <person name="Powell A.J."/>
            <person name="Barry K."/>
            <person name="Miller A.N."/>
            <person name="Grigoriev I.V."/>
            <person name="Debuchy R."/>
            <person name="Gladieux P."/>
            <person name="Hiltunen Thoren M."/>
            <person name="Johannesson H."/>
        </authorList>
    </citation>
    <scope>NUCLEOTIDE SEQUENCE</scope>
    <source>
        <strain evidence="2">CBS 990.96</strain>
    </source>
</reference>
<dbReference type="InterPro" id="IPR033121">
    <property type="entry name" value="PEPTIDASE_A1"/>
</dbReference>
<evidence type="ECO:0000313" key="2">
    <source>
        <dbReference type="EMBL" id="KAK4221857.1"/>
    </source>
</evidence>
<dbReference type="PROSITE" id="PS51767">
    <property type="entry name" value="PEPTIDASE_A1"/>
    <property type="match status" value="1"/>
</dbReference>
<organism evidence="2 3">
    <name type="scientific">Podospora fimiseda</name>
    <dbReference type="NCBI Taxonomy" id="252190"/>
    <lineage>
        <taxon>Eukaryota</taxon>
        <taxon>Fungi</taxon>
        <taxon>Dikarya</taxon>
        <taxon>Ascomycota</taxon>
        <taxon>Pezizomycotina</taxon>
        <taxon>Sordariomycetes</taxon>
        <taxon>Sordariomycetidae</taxon>
        <taxon>Sordariales</taxon>
        <taxon>Podosporaceae</taxon>
        <taxon>Podospora</taxon>
    </lineage>
</organism>
<protein>
    <recommendedName>
        <fullName evidence="1">Peptidase A1 domain-containing protein</fullName>
    </recommendedName>
</protein>
<evidence type="ECO:0000259" key="1">
    <source>
        <dbReference type="PROSITE" id="PS51767"/>
    </source>
</evidence>
<accession>A0AAN7BFQ4</accession>
<proteinExistence type="predicted"/>
<dbReference type="Proteomes" id="UP001301958">
    <property type="component" value="Unassembled WGS sequence"/>
</dbReference>
<dbReference type="EMBL" id="MU865509">
    <property type="protein sequence ID" value="KAK4221857.1"/>
    <property type="molecule type" value="Genomic_DNA"/>
</dbReference>
<evidence type="ECO:0000313" key="3">
    <source>
        <dbReference type="Proteomes" id="UP001301958"/>
    </source>
</evidence>
<dbReference type="Gene3D" id="3.40.50.1580">
    <property type="entry name" value="Nucleoside phosphorylase domain"/>
    <property type="match status" value="1"/>
</dbReference>
<dbReference type="AlphaFoldDB" id="A0AAN7BFQ4"/>
<comment type="caution">
    <text evidence="2">The sequence shown here is derived from an EMBL/GenBank/DDBJ whole genome shotgun (WGS) entry which is preliminary data.</text>
</comment>
<keyword evidence="3" id="KW-1185">Reference proteome</keyword>
<feature type="domain" description="Peptidase A1" evidence="1">
    <location>
        <begin position="1"/>
        <end position="40"/>
    </location>
</feature>
<dbReference type="GO" id="GO:0003824">
    <property type="term" value="F:catalytic activity"/>
    <property type="evidence" value="ECO:0007669"/>
    <property type="project" value="InterPro"/>
</dbReference>
<sequence>MVGICGGIPVGSDDQVLLGDVVISDKIVEYDLGKQLVGFDVSSVINKLKTQQEKKWMQENIFRCLQDLQRSLGDSAAYPGRK</sequence>
<name>A0AAN7BFQ4_9PEZI</name>
<dbReference type="GO" id="GO:0009116">
    <property type="term" value="P:nucleoside metabolic process"/>
    <property type="evidence" value="ECO:0007669"/>
    <property type="project" value="InterPro"/>
</dbReference>
<gene>
    <name evidence="2" type="ORF">QBC38DRAFT_491172</name>
</gene>
<reference evidence="2" key="2">
    <citation type="submission" date="2023-05" db="EMBL/GenBank/DDBJ databases">
        <authorList>
            <consortium name="Lawrence Berkeley National Laboratory"/>
            <person name="Steindorff A."/>
            <person name="Hensen N."/>
            <person name="Bonometti L."/>
            <person name="Westerberg I."/>
            <person name="Brannstrom I.O."/>
            <person name="Guillou S."/>
            <person name="Cros-Aarteil S."/>
            <person name="Calhoun S."/>
            <person name="Haridas S."/>
            <person name="Kuo A."/>
            <person name="Mondo S."/>
            <person name="Pangilinan J."/>
            <person name="Riley R."/>
            <person name="Labutti K."/>
            <person name="Andreopoulos B."/>
            <person name="Lipzen A."/>
            <person name="Chen C."/>
            <person name="Yanf M."/>
            <person name="Daum C."/>
            <person name="Ng V."/>
            <person name="Clum A."/>
            <person name="Ohm R."/>
            <person name="Martin F."/>
            <person name="Silar P."/>
            <person name="Natvig D."/>
            <person name="Lalanne C."/>
            <person name="Gautier V."/>
            <person name="Ament-Velasquez S.L."/>
            <person name="Kruys A."/>
            <person name="Hutchinson M.I."/>
            <person name="Powell A.J."/>
            <person name="Barry K."/>
            <person name="Miller A.N."/>
            <person name="Grigoriev I.V."/>
            <person name="Debuchy R."/>
            <person name="Gladieux P."/>
            <person name="Thoren M.H."/>
            <person name="Johannesson H."/>
        </authorList>
    </citation>
    <scope>NUCLEOTIDE SEQUENCE</scope>
    <source>
        <strain evidence="2">CBS 990.96</strain>
    </source>
</reference>
<dbReference type="InterPro" id="IPR035994">
    <property type="entry name" value="Nucleoside_phosphorylase_sf"/>
</dbReference>